<evidence type="ECO:0000256" key="1">
    <source>
        <dbReference type="SAM" id="MobiDB-lite"/>
    </source>
</evidence>
<dbReference type="RefSeq" id="WP_244232709.1">
    <property type="nucleotide sequence ID" value="NZ_LXQC01000124.1"/>
</dbReference>
<accession>A0A4Y8PDK5</accession>
<dbReference type="EMBL" id="LXQC01000124">
    <property type="protein sequence ID" value="TFE69607.1"/>
    <property type="molecule type" value="Genomic_DNA"/>
</dbReference>
<sequence length="214" mass="24545">MRNSFNFENYSLVFLCFLIPIVSLMATERSSLHSPTYYDGYARHLPFTTLIDPMGKKHSKEQFSGKVSVFIVSVPNMSQGRKQEKWAKLLAEDPQSKLPNNVALILVEDIAHAGFFKTMALSHIKKHFNDHSRPFPVLDYNGKLSQDFGVPKNTTQILIYDKSGNLYQVEKNLDNVDFTLKRIHKAIQKLTREKRDSHPSVNLNKEDFLKTKGS</sequence>
<keyword evidence="3" id="KW-1185">Reference proteome</keyword>
<organism evidence="2 3">
    <name type="scientific">Methylacidiphilum caldifontis</name>
    <dbReference type="NCBI Taxonomy" id="2795386"/>
    <lineage>
        <taxon>Bacteria</taxon>
        <taxon>Pseudomonadati</taxon>
        <taxon>Verrucomicrobiota</taxon>
        <taxon>Methylacidiphilae</taxon>
        <taxon>Methylacidiphilales</taxon>
        <taxon>Methylacidiphilaceae</taxon>
        <taxon>Methylacidiphilum (ex Ratnadevi et al. 2023)</taxon>
    </lineage>
</organism>
<proteinExistence type="predicted"/>
<dbReference type="Proteomes" id="UP000297713">
    <property type="component" value="Unassembled WGS sequence"/>
</dbReference>
<dbReference type="AlphaFoldDB" id="A0A4Y8PDK5"/>
<dbReference type="InterPro" id="IPR036249">
    <property type="entry name" value="Thioredoxin-like_sf"/>
</dbReference>
<reference evidence="2 3" key="1">
    <citation type="submission" date="2016-05" db="EMBL/GenBank/DDBJ databases">
        <title>Diversity and Homogeneity among Thermoacidophilic Verrucomicrobia Methanotrophs Linked with Geographical Origin.</title>
        <authorList>
            <person name="Erikstad H.-A."/>
            <person name="Smestad N.B."/>
            <person name="Ceballos R.M."/>
            <person name="Birkeland N.-K."/>
        </authorList>
    </citation>
    <scope>NUCLEOTIDE SEQUENCE [LARGE SCALE GENOMIC DNA]</scope>
    <source>
        <strain evidence="2 3">Phi</strain>
    </source>
</reference>
<name>A0A4Y8PDK5_9BACT</name>
<protein>
    <submittedName>
        <fullName evidence="2">Uncharacterized protein</fullName>
    </submittedName>
</protein>
<dbReference type="Gene3D" id="3.40.30.10">
    <property type="entry name" value="Glutaredoxin"/>
    <property type="match status" value="1"/>
</dbReference>
<evidence type="ECO:0000313" key="3">
    <source>
        <dbReference type="Proteomes" id="UP000297713"/>
    </source>
</evidence>
<dbReference type="SUPFAM" id="SSF52833">
    <property type="entry name" value="Thioredoxin-like"/>
    <property type="match status" value="1"/>
</dbReference>
<feature type="region of interest" description="Disordered" evidence="1">
    <location>
        <begin position="194"/>
        <end position="214"/>
    </location>
</feature>
<evidence type="ECO:0000313" key="2">
    <source>
        <dbReference type="EMBL" id="TFE69607.1"/>
    </source>
</evidence>
<comment type="caution">
    <text evidence="2">The sequence shown here is derived from an EMBL/GenBank/DDBJ whole genome shotgun (WGS) entry which is preliminary data.</text>
</comment>
<gene>
    <name evidence="2" type="ORF">A7Q10_07115</name>
</gene>